<evidence type="ECO:0000256" key="1">
    <source>
        <dbReference type="SAM" id="MobiDB-lite"/>
    </source>
</evidence>
<feature type="compositionally biased region" description="Polar residues" evidence="1">
    <location>
        <begin position="1929"/>
        <end position="1968"/>
    </location>
</feature>
<feature type="compositionally biased region" description="Low complexity" evidence="1">
    <location>
        <begin position="1620"/>
        <end position="1636"/>
    </location>
</feature>
<feature type="compositionally biased region" description="Low complexity" evidence="1">
    <location>
        <begin position="1980"/>
        <end position="2037"/>
    </location>
</feature>
<feature type="region of interest" description="Disordered" evidence="1">
    <location>
        <begin position="846"/>
        <end position="887"/>
    </location>
</feature>
<feature type="region of interest" description="Disordered" evidence="1">
    <location>
        <begin position="2212"/>
        <end position="2277"/>
    </location>
</feature>
<feature type="region of interest" description="Disordered" evidence="1">
    <location>
        <begin position="1758"/>
        <end position="1896"/>
    </location>
</feature>
<feature type="compositionally biased region" description="Low complexity" evidence="1">
    <location>
        <begin position="630"/>
        <end position="642"/>
    </location>
</feature>
<evidence type="ECO:0000313" key="3">
    <source>
        <dbReference type="WBParaSite" id="Smp_247310.1"/>
    </source>
</evidence>
<sequence>MSTLKLEDPTVDVGDIEKYRMAFLMQFFVQHKRRFRFPRLRLQDLYQKVLKDPDPVAFCDLAARILRFLNHDDPDICMATLDQALDRFAIDKRTSYRINMQRHRNGKLVHQLGPAARAALLDNLIESVYDEQPDFNFTTCFNSSISTNSVGGGGVRGGANGSGSTGLDRIDAQDLFGSGDLGSGDGCNVFAETEDVNVLIKAGQDAQGCSYYYMDDLRLYRERPQNGISSQWDVVVGPTADQWLSFIMSLSRNEKEYDLYCFLKQDLFELVKESLDALELHTPNSELDSNYLRTKELNELTELKRRQLGINHKSLVENDKLSLNSNNNHHHHNTVNHLNVNGPKSASPAFSGGHGISGIGSSGSSTSGAPLTPSSARTPTSAPPASSIQQQLSLPPPSSDCLETLQTSMKTESSSGTNLTKIRTLSGQSPCDTDSMHLPKCEVSASLEYTNISSSSSSGSVVSSNHHDSFMNTTTHSVTSSSTNQYNLSSPLPVGMTATKSGYTSLTGGSINNNISNTNETIRNSDCVVDQTIVPVQNNSSSAVCESITLFTGTNTMLTTTPAAMCTTTTMSTSSITASTTNNNNNSNYTSTASSIQLLPSSPSISTNTTATPGVVASESLTSWNSPGLPNSNSNMTSSSPSFHRDRKLPTTINDTIAISTQPPSSQVQQQQQRSNNGTIEERNYRSYPPPSTQQISQNQMTGNGTSKQPYPFDSHMMMKGSPVEIIDPINIKQQPNNSSYFRHMCTGQQDINSCSGLEHSSISSSNSNSKQCIGPTTALVSPIIGIPDNGCMPLTQEQWENRKSKIAQLEKIHSTLSKSKSASTPGAITAATAGAVLQQRLMRNSMSMQPQQQSHHHHHHHHHQQQQLEQQSLGLGNPSAQLPPSAINNSLQYSETVGTRTVDFENYGAFRQSGSVGGSYVNNESAQQEWDRLCSDYQRGKSDPSMMRYSGPRQMGFFDISNCPVPPHEANLSSQCPIPPMVTGTMMLPSEQVMLTDQQTCQPPAYQSGPPVVMVPPNNSNICSGNPGYPSSDSLTLPTESCRTLGPIGPAGPDPITAGVVPTTGQKRSYHSATNSDIWLSPNSIPLSMSPIPNNENPALVGHIEPGSVPPVCRAGQALNVIQSPVVGSIPPTCVPITNTNQSVGGRGSGVTRPGTKKRKAGAASGRSSVISNTGNYAQSLSSTHQQSSPTNQNVHCLKQPIPNCVATPNKPMNPSYIGDELPMNHFPRSTPGHPRPMHQTPTGGGRSQFQPTDPCMMHYSDMICGPNSGQIPIEQQSGNMDMMMLVNSRHSGTPKSSGEPFPSGTISPSVSCSISNLGSRTSLNCNTNYGPINNYGNNPNTNKPMNHPYFNSPDMMGPNPDSITMRTTPSSTPCTQHLTSASLASLARLSQMSGPEGPYIPSCSASFYNSSNGNSLGSIPGHTVHSNRGGSLTPFHLDGSPVIPAPPQGAHHIISQGARNQNSSPGNCGPKSHLCNPNQSLSSNMTPNSCNLPHSQSIPINSKFNPQGYPHTNPQLQPTLQQQPPQNPMGIVTNCGSSLPSPVPNLPTPSQQQPPSIQVNNTFFNAQLNVQQMNYQHVSAPGSTGQMQIHFAQQQPSTTQHPVPPPSSHEHLRSVRQSDNNNNNSTIRMTNSSNEYTSNNHPLLYNTDGINHHSHHQRVVDCPSKSEIPGVIPSSSVITSSVVCTPLGSSVVGGGSAGYGNASIQITPRTPHTIQYLPTVAPQVSNNQGPSGILPGPNQIQRSSSVRSYQYMPSDIDNNNNNTSHVTDNSIRHPTFQSNHQSYPTNQNIPGQFYNSSQHHYSSSSQSVIPQTYPSSLQGQSKHSQITGQFPGGGRHNINNSNNNNNSTFGWNDTSFDSNPLGPNSLTASSTNETGFKSSNCNHPSQPTDNRLGRSINHPVIRDAQMNYSACSNTNSNNNSDILSTSMSTKMDPSTDIISHQMSTNSSDIPSVQQRVHMNQHSQQYLRHSPVNDGGKPQSYSSSSTQQPQHHQTSQIHQQYYHHQQQHHQMMMSSSSMCDYSGSSSNNGNNSDWSSTNQVQFVMSNSTLNSTMYSSHSNNIVDNISVSGVVGSMMENSTNIGHTTNANSNSGNSTPNVNNSNHKRPSVVNPMNGEMKHNISLNSHSQHHALPPHPQQSQQMMMVNNNNNSNSSSNNSRSNWYPHQSTGNQMTFTSMSSSSASTNASREMYSGQMHNTNNSNNTNFSLNTLPPVTGNHPSDTSLGTIGMVDNNNNNSSGNRSIFRQSQDTYDNSLPISSMSSSSTTSSTQPYSSSVV</sequence>
<feature type="compositionally biased region" description="Low complexity" evidence="1">
    <location>
        <begin position="1798"/>
        <end position="1809"/>
    </location>
</feature>
<feature type="compositionally biased region" description="Low complexity" evidence="1">
    <location>
        <begin position="2258"/>
        <end position="2277"/>
    </location>
</feature>
<feature type="compositionally biased region" description="Basic residues" evidence="1">
    <location>
        <begin position="855"/>
        <end position="865"/>
    </location>
</feature>
<feature type="region of interest" description="Disordered" evidence="1">
    <location>
        <begin position="1458"/>
        <end position="1477"/>
    </location>
</feature>
<feature type="compositionally biased region" description="Low complexity" evidence="1">
    <location>
        <begin position="2145"/>
        <end position="2161"/>
    </location>
</feature>
<feature type="compositionally biased region" description="Low complexity" evidence="1">
    <location>
        <begin position="662"/>
        <end position="673"/>
    </location>
</feature>
<feature type="region of interest" description="Disordered" evidence="1">
    <location>
        <begin position="1911"/>
        <end position="2037"/>
    </location>
</feature>
<protein>
    <submittedName>
        <fullName evidence="3">Protein vav</fullName>
    </submittedName>
</protein>
<accession>A0A5K4F126</accession>
<feature type="compositionally biased region" description="Low complexity" evidence="1">
    <location>
        <begin position="2232"/>
        <end position="2242"/>
    </location>
</feature>
<feature type="compositionally biased region" description="Polar residues" evidence="1">
    <location>
        <begin position="693"/>
        <end position="709"/>
    </location>
</feature>
<feature type="compositionally biased region" description="Gly residues" evidence="1">
    <location>
        <begin position="352"/>
        <end position="361"/>
    </location>
</feature>
<feature type="region of interest" description="Disordered" evidence="1">
    <location>
        <begin position="454"/>
        <end position="488"/>
    </location>
</feature>
<feature type="compositionally biased region" description="Polar residues" evidence="1">
    <location>
        <begin position="404"/>
        <end position="432"/>
    </location>
</feature>
<feature type="compositionally biased region" description="Polar residues" evidence="1">
    <location>
        <begin position="1777"/>
        <end position="1797"/>
    </location>
</feature>
<proteinExistence type="predicted"/>
<dbReference type="Proteomes" id="UP000008854">
    <property type="component" value="Unassembled WGS sequence"/>
</dbReference>
<feature type="compositionally biased region" description="Polar residues" evidence="1">
    <location>
        <begin position="1850"/>
        <end position="1891"/>
    </location>
</feature>
<reference evidence="3" key="2">
    <citation type="submission" date="2019-11" db="UniProtKB">
        <authorList>
            <consortium name="WormBaseParasite"/>
        </authorList>
    </citation>
    <scope>IDENTIFICATION</scope>
    <source>
        <strain evidence="3">Puerto Rican</strain>
    </source>
</reference>
<evidence type="ECO:0000313" key="2">
    <source>
        <dbReference type="Proteomes" id="UP000008854"/>
    </source>
</evidence>
<dbReference type="InParanoid" id="A0A5K4F126"/>
<feature type="compositionally biased region" description="Polar residues" evidence="1">
    <location>
        <begin position="873"/>
        <end position="887"/>
    </location>
</feature>
<feature type="compositionally biased region" description="Low complexity" evidence="1">
    <location>
        <begin position="2175"/>
        <end position="2187"/>
    </location>
</feature>
<organism evidence="2 3">
    <name type="scientific">Schistosoma mansoni</name>
    <name type="common">Blood fluke</name>
    <dbReference type="NCBI Taxonomy" id="6183"/>
    <lineage>
        <taxon>Eukaryota</taxon>
        <taxon>Metazoa</taxon>
        <taxon>Spiralia</taxon>
        <taxon>Lophotrochozoa</taxon>
        <taxon>Platyhelminthes</taxon>
        <taxon>Trematoda</taxon>
        <taxon>Digenea</taxon>
        <taxon>Strigeidida</taxon>
        <taxon>Schistosomatoidea</taxon>
        <taxon>Schistosomatidae</taxon>
        <taxon>Schistosoma</taxon>
    </lineage>
</organism>
<feature type="region of interest" description="Disordered" evidence="1">
    <location>
        <begin position="1139"/>
        <end position="1175"/>
    </location>
</feature>
<feature type="compositionally biased region" description="Polar residues" evidence="1">
    <location>
        <begin position="1459"/>
        <end position="1468"/>
    </location>
</feature>
<feature type="compositionally biased region" description="Low complexity" evidence="1">
    <location>
        <begin position="2085"/>
        <end position="2098"/>
    </location>
</feature>
<feature type="region of interest" description="Disordered" evidence="1">
    <location>
        <begin position="1488"/>
        <end position="1527"/>
    </location>
</feature>
<feature type="compositionally biased region" description="Low complexity" evidence="1">
    <location>
        <begin position="454"/>
        <end position="464"/>
    </location>
</feature>
<feature type="region of interest" description="Disordered" evidence="1">
    <location>
        <begin position="622"/>
        <end position="648"/>
    </location>
</feature>
<feature type="compositionally biased region" description="Polar residues" evidence="1">
    <location>
        <begin position="1810"/>
        <end position="1830"/>
    </location>
</feature>
<name>A0A5K4F126_SCHMA</name>
<feature type="region of interest" description="Disordered" evidence="1">
    <location>
        <begin position="1421"/>
        <end position="1453"/>
    </location>
</feature>
<feature type="compositionally biased region" description="Low complexity" evidence="1">
    <location>
        <begin position="362"/>
        <end position="393"/>
    </location>
</feature>
<feature type="compositionally biased region" description="Low complexity" evidence="1">
    <location>
        <begin position="1839"/>
        <end position="1849"/>
    </location>
</feature>
<reference evidence="2" key="1">
    <citation type="journal article" date="2012" name="PLoS Negl. Trop. Dis.">
        <title>A systematically improved high quality genome and transcriptome of the human blood fluke Schistosoma mansoni.</title>
        <authorList>
            <person name="Protasio A.V."/>
            <person name="Tsai I.J."/>
            <person name="Babbage A."/>
            <person name="Nichol S."/>
            <person name="Hunt M."/>
            <person name="Aslett M.A."/>
            <person name="De Silva N."/>
            <person name="Velarde G.S."/>
            <person name="Anderson T.J."/>
            <person name="Clark R.C."/>
            <person name="Davidson C."/>
            <person name="Dillon G.P."/>
            <person name="Holroyd N.E."/>
            <person name="LoVerde P.T."/>
            <person name="Lloyd C."/>
            <person name="McQuillan J."/>
            <person name="Oliveira G."/>
            <person name="Otto T.D."/>
            <person name="Parker-Manuel S.J."/>
            <person name="Quail M.A."/>
            <person name="Wilson R.A."/>
            <person name="Zerlotini A."/>
            <person name="Dunne D.W."/>
            <person name="Berriman M."/>
        </authorList>
    </citation>
    <scope>NUCLEOTIDE SEQUENCE [LARGE SCALE GENOMIC DNA]</scope>
    <source>
        <strain evidence="2">Puerto Rican</strain>
    </source>
</reference>
<feature type="compositionally biased region" description="Polar residues" evidence="1">
    <location>
        <begin position="2243"/>
        <end position="2257"/>
    </location>
</feature>
<dbReference type="WBParaSite" id="Smp_247310.1">
    <property type="protein sequence ID" value="Smp_247310.1"/>
    <property type="gene ID" value="Smp_247310"/>
</dbReference>
<keyword evidence="2" id="KW-1185">Reference proteome</keyword>
<feature type="region of interest" description="Disordered" evidence="1">
    <location>
        <begin position="2077"/>
        <end position="2120"/>
    </location>
</feature>
<feature type="compositionally biased region" description="Polar residues" evidence="1">
    <location>
        <begin position="1488"/>
        <end position="1507"/>
    </location>
</feature>
<feature type="region of interest" description="Disordered" evidence="1">
    <location>
        <begin position="1594"/>
        <end position="1642"/>
    </location>
</feature>
<feature type="compositionally biased region" description="Low complexity" evidence="1">
    <location>
        <begin position="1911"/>
        <end position="1928"/>
    </location>
</feature>
<feature type="region of interest" description="Disordered" evidence="1">
    <location>
        <begin position="321"/>
        <end position="436"/>
    </location>
</feature>
<feature type="region of interest" description="Disordered" evidence="1">
    <location>
        <begin position="661"/>
        <end position="709"/>
    </location>
</feature>
<feature type="compositionally biased region" description="Low complexity" evidence="1">
    <location>
        <begin position="473"/>
        <end position="483"/>
    </location>
</feature>
<dbReference type="STRING" id="6183.A0A5K4F126"/>
<feature type="compositionally biased region" description="Polar residues" evidence="1">
    <location>
        <begin position="1594"/>
        <end position="1603"/>
    </location>
</feature>
<feature type="region of interest" description="Disordered" evidence="1">
    <location>
        <begin position="2145"/>
        <end position="2188"/>
    </location>
</feature>
<dbReference type="AlphaFoldDB" id="A0A5K4F126"/>
<feature type="compositionally biased region" description="Low complexity" evidence="1">
    <location>
        <begin position="1514"/>
        <end position="1526"/>
    </location>
</feature>
<feature type="compositionally biased region" description="Polar residues" evidence="1">
    <location>
        <begin position="2163"/>
        <end position="2174"/>
    </location>
</feature>